<dbReference type="AlphaFoldDB" id="A0A0P9UJ00"/>
<dbReference type="PATRIC" id="fig|34065.5.peg.5269"/>
<dbReference type="Proteomes" id="UP000050420">
    <property type="component" value="Unassembled WGS sequence"/>
</dbReference>
<evidence type="ECO:0000256" key="1">
    <source>
        <dbReference type="SAM" id="MobiDB-lite"/>
    </source>
</evidence>
<gene>
    <name evidence="2" type="ORF">ALO63_03625</name>
</gene>
<feature type="region of interest" description="Disordered" evidence="1">
    <location>
        <begin position="1"/>
        <end position="27"/>
    </location>
</feature>
<feature type="region of interest" description="Disordered" evidence="1">
    <location>
        <begin position="47"/>
        <end position="67"/>
    </location>
</feature>
<evidence type="ECO:0000313" key="3">
    <source>
        <dbReference type="Proteomes" id="UP000050420"/>
    </source>
</evidence>
<proteinExistence type="predicted"/>
<organism evidence="2 3">
    <name type="scientific">Pseudomonas amygdali pv. mori</name>
    <dbReference type="NCBI Taxonomy" id="34065"/>
    <lineage>
        <taxon>Bacteria</taxon>
        <taxon>Pseudomonadati</taxon>
        <taxon>Pseudomonadota</taxon>
        <taxon>Gammaproteobacteria</taxon>
        <taxon>Pseudomonadales</taxon>
        <taxon>Pseudomonadaceae</taxon>
        <taxon>Pseudomonas</taxon>
        <taxon>Pseudomonas amygdali</taxon>
    </lineage>
</organism>
<name>A0A0P9UJ00_PSEA0</name>
<reference evidence="2 3" key="1">
    <citation type="submission" date="2015-09" db="EMBL/GenBank/DDBJ databases">
        <title>Genome announcement of multiple Pseudomonas syringae strains.</title>
        <authorList>
            <person name="Thakur S."/>
            <person name="Wang P.W."/>
            <person name="Gong Y."/>
            <person name="Weir B.S."/>
            <person name="Guttman D.S."/>
        </authorList>
    </citation>
    <scope>NUCLEOTIDE SEQUENCE [LARGE SCALE GENOMIC DNA]</scope>
    <source>
        <strain evidence="2 3">ICMP4331</strain>
    </source>
</reference>
<sequence length="67" mass="7246">DGTDDAECDLSDRPKESDEVGPETGARGFAYFGPIKVTRRGAKRGLEQNPTHLTSQNCHVTQSVQNG</sequence>
<protein>
    <submittedName>
        <fullName evidence="2">Uncharacterized protein</fullName>
    </submittedName>
</protein>
<accession>A0A0P9UJ00</accession>
<feature type="non-terminal residue" evidence="2">
    <location>
        <position position="1"/>
    </location>
</feature>
<evidence type="ECO:0000313" key="2">
    <source>
        <dbReference type="EMBL" id="KPX88777.1"/>
    </source>
</evidence>
<feature type="compositionally biased region" description="Polar residues" evidence="1">
    <location>
        <begin position="48"/>
        <end position="67"/>
    </location>
</feature>
<comment type="caution">
    <text evidence="2">The sequence shown here is derived from an EMBL/GenBank/DDBJ whole genome shotgun (WGS) entry which is preliminary data.</text>
</comment>
<feature type="non-terminal residue" evidence="2">
    <location>
        <position position="67"/>
    </location>
</feature>
<dbReference type="EMBL" id="LJQU01000450">
    <property type="protein sequence ID" value="KPX88777.1"/>
    <property type="molecule type" value="Genomic_DNA"/>
</dbReference>